<protein>
    <submittedName>
        <fullName evidence="3">Uncharacterized protein</fullName>
    </submittedName>
</protein>
<accession>A0A9P1IHN5</accession>
<feature type="compositionally biased region" description="Basic and acidic residues" evidence="1">
    <location>
        <begin position="203"/>
        <end position="212"/>
    </location>
</feature>
<gene>
    <name evidence="3" type="ORF">CAMP_LOCUS6019</name>
</gene>
<keyword evidence="2" id="KW-0812">Transmembrane</keyword>
<evidence type="ECO:0000256" key="1">
    <source>
        <dbReference type="SAM" id="MobiDB-lite"/>
    </source>
</evidence>
<evidence type="ECO:0000313" key="4">
    <source>
        <dbReference type="Proteomes" id="UP001152747"/>
    </source>
</evidence>
<proteinExistence type="predicted"/>
<reference evidence="3" key="1">
    <citation type="submission" date="2022-11" db="EMBL/GenBank/DDBJ databases">
        <authorList>
            <person name="Kikuchi T."/>
        </authorList>
    </citation>
    <scope>NUCLEOTIDE SEQUENCE</scope>
    <source>
        <strain evidence="3">PS1010</strain>
    </source>
</reference>
<evidence type="ECO:0000313" key="3">
    <source>
        <dbReference type="EMBL" id="CAI5443382.1"/>
    </source>
</evidence>
<dbReference type="AlphaFoldDB" id="A0A9P1IHN5"/>
<feature type="region of interest" description="Disordered" evidence="1">
    <location>
        <begin position="192"/>
        <end position="212"/>
    </location>
</feature>
<keyword evidence="2" id="KW-0472">Membrane</keyword>
<organism evidence="3 4">
    <name type="scientific">Caenorhabditis angaria</name>
    <dbReference type="NCBI Taxonomy" id="860376"/>
    <lineage>
        <taxon>Eukaryota</taxon>
        <taxon>Metazoa</taxon>
        <taxon>Ecdysozoa</taxon>
        <taxon>Nematoda</taxon>
        <taxon>Chromadorea</taxon>
        <taxon>Rhabditida</taxon>
        <taxon>Rhabditina</taxon>
        <taxon>Rhabditomorpha</taxon>
        <taxon>Rhabditoidea</taxon>
        <taxon>Rhabditidae</taxon>
        <taxon>Peloderinae</taxon>
        <taxon>Caenorhabditis</taxon>
    </lineage>
</organism>
<dbReference type="EMBL" id="CANHGI010000002">
    <property type="protein sequence ID" value="CAI5443382.1"/>
    <property type="molecule type" value="Genomic_DNA"/>
</dbReference>
<keyword evidence="4" id="KW-1185">Reference proteome</keyword>
<sequence length="212" mass="23635">MVNNSEIDSIYCFLFEQKFFRSQEKLASFLLLSIFLPISVIIFGVFVIAGLNFVKNRFVRNIQYNSTKSKDPQTVAGNIDKTAEIPQKNKPFNKNDPATRAKHQKHIEACKKQELEDGNLENFAKSGTIFIPHAVDDAAFAKKCEAPDNIMLDKVFYDPSGNEVFDIGTDIDDIETNPSTVVTLDPDTLRTTASSPGAIIKANSKENSKNSH</sequence>
<dbReference type="OrthoDB" id="5877566at2759"/>
<evidence type="ECO:0000256" key="2">
    <source>
        <dbReference type="SAM" id="Phobius"/>
    </source>
</evidence>
<comment type="caution">
    <text evidence="3">The sequence shown here is derived from an EMBL/GenBank/DDBJ whole genome shotgun (WGS) entry which is preliminary data.</text>
</comment>
<dbReference type="Proteomes" id="UP001152747">
    <property type="component" value="Unassembled WGS sequence"/>
</dbReference>
<name>A0A9P1IHN5_9PELO</name>
<keyword evidence="2" id="KW-1133">Transmembrane helix</keyword>
<feature type="transmembrane region" description="Helical" evidence="2">
    <location>
        <begin position="29"/>
        <end position="54"/>
    </location>
</feature>